<comment type="caution">
    <text evidence="2">The sequence shown here is derived from an EMBL/GenBank/DDBJ whole genome shotgun (WGS) entry which is preliminary data.</text>
</comment>
<dbReference type="AlphaFoldDB" id="A0A0F9IVE5"/>
<dbReference type="Gene3D" id="2.170.270.10">
    <property type="entry name" value="SET domain"/>
    <property type="match status" value="1"/>
</dbReference>
<dbReference type="EMBL" id="LAZR01018095">
    <property type="protein sequence ID" value="KKL97735.1"/>
    <property type="molecule type" value="Genomic_DNA"/>
</dbReference>
<reference evidence="2" key="1">
    <citation type="journal article" date="2015" name="Nature">
        <title>Complex archaea that bridge the gap between prokaryotes and eukaryotes.</title>
        <authorList>
            <person name="Spang A."/>
            <person name="Saw J.H."/>
            <person name="Jorgensen S.L."/>
            <person name="Zaremba-Niedzwiedzka K."/>
            <person name="Martijn J."/>
            <person name="Lind A.E."/>
            <person name="van Eijk R."/>
            <person name="Schleper C."/>
            <person name="Guy L."/>
            <person name="Ettema T.J."/>
        </authorList>
    </citation>
    <scope>NUCLEOTIDE SEQUENCE</scope>
</reference>
<name>A0A0F9IVE5_9ZZZZ</name>
<dbReference type="InterPro" id="IPR001214">
    <property type="entry name" value="SET_dom"/>
</dbReference>
<dbReference type="CDD" id="cd08161">
    <property type="entry name" value="SET"/>
    <property type="match status" value="1"/>
</dbReference>
<gene>
    <name evidence="2" type="ORF">LCGC14_1831450</name>
</gene>
<evidence type="ECO:0000259" key="1">
    <source>
        <dbReference type="Pfam" id="PF00856"/>
    </source>
</evidence>
<dbReference type="SUPFAM" id="SSF82199">
    <property type="entry name" value="SET domain"/>
    <property type="match status" value="1"/>
</dbReference>
<dbReference type="InterPro" id="IPR046341">
    <property type="entry name" value="SET_dom_sf"/>
</dbReference>
<proteinExistence type="predicted"/>
<feature type="domain" description="SET" evidence="1">
    <location>
        <begin position="206"/>
        <end position="249"/>
    </location>
</feature>
<dbReference type="Pfam" id="PF00856">
    <property type="entry name" value="SET"/>
    <property type="match status" value="1"/>
</dbReference>
<accession>A0A0F9IVE5</accession>
<sequence length="262" mass="28952">MKALVKERGAILALESAMSEMEGYDPEGKETCRITHYFAPGVYAREMWVPAGCLITGKIHLTEHLNILSQGRVSVSNKGESVMMTAPYTFVSPVGTKRAIYAHEDSTWTTIHATDLSDPDEIEAEIIAEDFQSLDGFLARSDYEKFLLEFGITEDDVQLVTHSSDVVVTQNDKFTIAESKIDGYGLFPFAQIKSGDVIAPSLLAGQKTEAGRFTNHSGNPNAKMVVIDRDNINLVAIRDIGDEEITTDYRETLLIQGLKRIS</sequence>
<evidence type="ECO:0000313" key="2">
    <source>
        <dbReference type="EMBL" id="KKL97735.1"/>
    </source>
</evidence>
<protein>
    <recommendedName>
        <fullName evidence="1">SET domain-containing protein</fullName>
    </recommendedName>
</protein>
<organism evidence="2">
    <name type="scientific">marine sediment metagenome</name>
    <dbReference type="NCBI Taxonomy" id="412755"/>
    <lineage>
        <taxon>unclassified sequences</taxon>
        <taxon>metagenomes</taxon>
        <taxon>ecological metagenomes</taxon>
    </lineage>
</organism>